<dbReference type="STRING" id="985054.SAMN05444358_1011557"/>
<dbReference type="Gene3D" id="3.40.50.720">
    <property type="entry name" value="NAD(P)-binding Rossmann-like Domain"/>
    <property type="match status" value="1"/>
</dbReference>
<protein>
    <submittedName>
        <fullName evidence="3">Pyrroline-5-carboxylate reductase</fullName>
    </submittedName>
</protein>
<evidence type="ECO:0000313" key="4">
    <source>
        <dbReference type="Proteomes" id="UP000183400"/>
    </source>
</evidence>
<comment type="similarity">
    <text evidence="1">Belongs to the pyrroline-5-carboxylate reductase family.</text>
</comment>
<organism evidence="3 4">
    <name type="scientific">Ruegeria halocynthiae</name>
    <dbReference type="NCBI Taxonomy" id="985054"/>
    <lineage>
        <taxon>Bacteria</taxon>
        <taxon>Pseudomonadati</taxon>
        <taxon>Pseudomonadota</taxon>
        <taxon>Alphaproteobacteria</taxon>
        <taxon>Rhodobacterales</taxon>
        <taxon>Roseobacteraceae</taxon>
        <taxon>Ruegeria</taxon>
    </lineage>
</organism>
<dbReference type="GO" id="GO:0004735">
    <property type="term" value="F:pyrroline-5-carboxylate reductase activity"/>
    <property type="evidence" value="ECO:0007669"/>
    <property type="project" value="TreeGrafter"/>
</dbReference>
<dbReference type="PANTHER" id="PTHR11645">
    <property type="entry name" value="PYRROLINE-5-CARBOXYLATE REDUCTASE"/>
    <property type="match status" value="1"/>
</dbReference>
<dbReference type="AlphaFoldDB" id="A0A1H2VRE7"/>
<reference evidence="4" key="1">
    <citation type="submission" date="2016-10" db="EMBL/GenBank/DDBJ databases">
        <authorList>
            <person name="Varghese N."/>
            <person name="Submissions S."/>
        </authorList>
    </citation>
    <scope>NUCLEOTIDE SEQUENCE [LARGE SCALE GENOMIC DNA]</scope>
    <source>
        <strain evidence="4">DSM 27839</strain>
    </source>
</reference>
<evidence type="ECO:0000313" key="3">
    <source>
        <dbReference type="EMBL" id="SDW70848.1"/>
    </source>
</evidence>
<feature type="domain" description="Pyrroline-5-carboxylate reductase catalytic N-terminal" evidence="2">
    <location>
        <begin position="3"/>
        <end position="90"/>
    </location>
</feature>
<dbReference type="InterPro" id="IPR028939">
    <property type="entry name" value="P5C_Rdtase_cat_N"/>
</dbReference>
<dbReference type="Pfam" id="PF03807">
    <property type="entry name" value="F420_oxidored"/>
    <property type="match status" value="1"/>
</dbReference>
<dbReference type="SUPFAM" id="SSF51735">
    <property type="entry name" value="NAD(P)-binding Rossmann-fold domains"/>
    <property type="match status" value="1"/>
</dbReference>
<name>A0A1H2VRE7_9RHOB</name>
<dbReference type="OrthoDB" id="9805754at2"/>
<keyword evidence="4" id="KW-1185">Reference proteome</keyword>
<proteinExistence type="inferred from homology"/>
<dbReference type="PANTHER" id="PTHR11645:SF13">
    <property type="entry name" value="PYRROLINE-5-CARBOXYLATE REDUCTASE CATALYTIC N-TERMINAL DOMAIN-CONTAINING PROTEIN"/>
    <property type="match status" value="1"/>
</dbReference>
<gene>
    <name evidence="3" type="ORF">SAMN05444358_1011557</name>
</gene>
<dbReference type="EMBL" id="FNNP01000001">
    <property type="protein sequence ID" value="SDW70848.1"/>
    <property type="molecule type" value="Genomic_DNA"/>
</dbReference>
<evidence type="ECO:0000256" key="1">
    <source>
        <dbReference type="ARBA" id="ARBA00005525"/>
    </source>
</evidence>
<sequence length="251" mass="26394">MSRIGLIGTGHIAAPIARLIASKGHEVYVTERNAQVSSALQDELGVSIGTSQEVIDASEIIFLCLRPQIAADVLTPLAFRADQQIVSVMAAVSEAQLSTLCAPASDFVQTIPLGFLQTGGCPLAAFGNARLLAELFEPENPVVKVADEAALSAHFAICAMVPGLLDLMATGAEWLADRTGDKDGAEFYVAQLMSGFLATIEKNKTGQLAKERDALATEGTLSLQMTDTLQSEGAHDALRTALTAIGKRLEA</sequence>
<evidence type="ECO:0000259" key="2">
    <source>
        <dbReference type="Pfam" id="PF03807"/>
    </source>
</evidence>
<dbReference type="GO" id="GO:0055129">
    <property type="term" value="P:L-proline biosynthetic process"/>
    <property type="evidence" value="ECO:0007669"/>
    <property type="project" value="TreeGrafter"/>
</dbReference>
<accession>A0A1H2VRE7</accession>
<dbReference type="RefSeq" id="WP_074735774.1">
    <property type="nucleotide sequence ID" value="NZ_FNNP01000001.1"/>
</dbReference>
<dbReference type="InterPro" id="IPR036291">
    <property type="entry name" value="NAD(P)-bd_dom_sf"/>
</dbReference>
<dbReference type="Proteomes" id="UP000183400">
    <property type="component" value="Unassembled WGS sequence"/>
</dbReference>